<gene>
    <name evidence="2" type="ORF">SAMN05444390_102444</name>
</gene>
<dbReference type="SUPFAM" id="SSF51182">
    <property type="entry name" value="RmlC-like cupins"/>
    <property type="match status" value="1"/>
</dbReference>
<dbReference type="AlphaFoldDB" id="A0A1H6B8J9"/>
<dbReference type="PANTHER" id="PTHR40943">
    <property type="entry name" value="CYTOPLASMIC PROTEIN-RELATED"/>
    <property type="match status" value="1"/>
</dbReference>
<protein>
    <recommendedName>
        <fullName evidence="1">(S)-ureidoglycine aminohydrolase cupin domain-containing protein</fullName>
    </recommendedName>
</protein>
<keyword evidence="3" id="KW-1185">Reference proteome</keyword>
<dbReference type="InterPro" id="IPR008579">
    <property type="entry name" value="UGlyAH_Cupin_dom"/>
</dbReference>
<name>A0A1H6B8J9_9GAMM</name>
<dbReference type="EMBL" id="FNVQ01000002">
    <property type="protein sequence ID" value="SEG56517.1"/>
    <property type="molecule type" value="Genomic_DNA"/>
</dbReference>
<dbReference type="InterPro" id="IPR011051">
    <property type="entry name" value="RmlC_Cupin_sf"/>
</dbReference>
<dbReference type="Gene3D" id="2.60.120.10">
    <property type="entry name" value="Jelly Rolls"/>
    <property type="match status" value="1"/>
</dbReference>
<evidence type="ECO:0000259" key="1">
    <source>
        <dbReference type="Pfam" id="PF05899"/>
    </source>
</evidence>
<evidence type="ECO:0000313" key="2">
    <source>
        <dbReference type="EMBL" id="SEG56517.1"/>
    </source>
</evidence>
<dbReference type="InterPro" id="IPR014710">
    <property type="entry name" value="RmlC-like_jellyroll"/>
</dbReference>
<dbReference type="Pfam" id="PF05899">
    <property type="entry name" value="Cupin_3"/>
    <property type="match status" value="1"/>
</dbReference>
<organism evidence="2 3">
    <name type="scientific">Marinobacterium lutimaris</name>
    <dbReference type="NCBI Taxonomy" id="568106"/>
    <lineage>
        <taxon>Bacteria</taxon>
        <taxon>Pseudomonadati</taxon>
        <taxon>Pseudomonadota</taxon>
        <taxon>Gammaproteobacteria</taxon>
        <taxon>Oceanospirillales</taxon>
        <taxon>Oceanospirillaceae</taxon>
        <taxon>Marinobacterium</taxon>
    </lineage>
</organism>
<sequence>MSSITKLPVRSVEPITDDLPGWVKQEGSPSMSTWIEYTAPDESMIAGWWTATPGTYHATYASWEFIHLIEGKAIITPEGGESVEVGPGDAFVIEADFVGTWEIIEPILKHFTIRMK</sequence>
<dbReference type="Proteomes" id="UP000236745">
    <property type="component" value="Unassembled WGS sequence"/>
</dbReference>
<dbReference type="CDD" id="cd02227">
    <property type="entry name" value="cupin_TM1112-like"/>
    <property type="match status" value="1"/>
</dbReference>
<dbReference type="OrthoDB" id="9799053at2"/>
<accession>A0A1H6B8J9</accession>
<dbReference type="RefSeq" id="WP_104003542.1">
    <property type="nucleotide sequence ID" value="NZ_FNVQ01000002.1"/>
</dbReference>
<feature type="domain" description="(S)-ureidoglycine aminohydrolase cupin" evidence="1">
    <location>
        <begin position="39"/>
        <end position="111"/>
    </location>
</feature>
<proteinExistence type="predicted"/>
<reference evidence="2 3" key="1">
    <citation type="submission" date="2016-10" db="EMBL/GenBank/DDBJ databases">
        <authorList>
            <person name="de Groot N.N."/>
        </authorList>
    </citation>
    <scope>NUCLEOTIDE SEQUENCE [LARGE SCALE GENOMIC DNA]</scope>
    <source>
        <strain evidence="2 3">DSM 22012</strain>
    </source>
</reference>
<evidence type="ECO:0000313" key="3">
    <source>
        <dbReference type="Proteomes" id="UP000236745"/>
    </source>
</evidence>
<dbReference type="PANTHER" id="PTHR40943:SF1">
    <property type="entry name" value="CYTOPLASMIC PROTEIN"/>
    <property type="match status" value="1"/>
</dbReference>